<reference evidence="3" key="1">
    <citation type="submission" date="2023-03" db="EMBL/GenBank/DDBJ databases">
        <authorList>
            <person name="Julca I."/>
        </authorList>
    </citation>
    <scope>NUCLEOTIDE SEQUENCE</scope>
</reference>
<evidence type="ECO:0000259" key="2">
    <source>
        <dbReference type="Pfam" id="PF00931"/>
    </source>
</evidence>
<gene>
    <name evidence="3" type="ORF">OLC1_LOCUS15037</name>
</gene>
<dbReference type="InterPro" id="IPR002182">
    <property type="entry name" value="NB-ARC"/>
</dbReference>
<name>A0AAV1DIR2_OLDCO</name>
<sequence length="198" mass="23030">MESILDILRGGQRALTIISISRMLGQGKTMLAKRIFDDPKVRENKDHDNWEIQDLTNKLQKSLKGIRYFLVLDDIWDVDTWRKVQESFPDDRNGSRILFTSRNCDLSSQSRLNSISYPLHLFSDEESLELIKDKISCNDDLPPELLKVGKQIAKAAEDNSLHVVDCGAIPREHNHHHHRWLCIRDIGPDFTRYPIEFH</sequence>
<dbReference type="Pfam" id="PF00931">
    <property type="entry name" value="NB-ARC"/>
    <property type="match status" value="1"/>
</dbReference>
<protein>
    <submittedName>
        <fullName evidence="3">OLC1v1005744C1</fullName>
    </submittedName>
</protein>
<dbReference type="EMBL" id="OX459122">
    <property type="protein sequence ID" value="CAI9106557.1"/>
    <property type="molecule type" value="Genomic_DNA"/>
</dbReference>
<dbReference type="GO" id="GO:0006952">
    <property type="term" value="P:defense response"/>
    <property type="evidence" value="ECO:0007669"/>
    <property type="project" value="UniProtKB-KW"/>
</dbReference>
<feature type="domain" description="NB-ARC" evidence="2">
    <location>
        <begin position="43"/>
        <end position="136"/>
    </location>
</feature>
<accession>A0AAV1DIR2</accession>
<proteinExistence type="predicted"/>
<keyword evidence="4" id="KW-1185">Reference proteome</keyword>
<keyword evidence="1" id="KW-0611">Plant defense</keyword>
<evidence type="ECO:0000256" key="1">
    <source>
        <dbReference type="ARBA" id="ARBA00022821"/>
    </source>
</evidence>
<evidence type="ECO:0000313" key="4">
    <source>
        <dbReference type="Proteomes" id="UP001161247"/>
    </source>
</evidence>
<dbReference type="SUPFAM" id="SSF52540">
    <property type="entry name" value="P-loop containing nucleoside triphosphate hydrolases"/>
    <property type="match status" value="1"/>
</dbReference>
<dbReference type="AlphaFoldDB" id="A0AAV1DIR2"/>
<dbReference type="Gene3D" id="3.40.50.300">
    <property type="entry name" value="P-loop containing nucleotide triphosphate hydrolases"/>
    <property type="match status" value="1"/>
</dbReference>
<dbReference type="Proteomes" id="UP001161247">
    <property type="component" value="Chromosome 5"/>
</dbReference>
<dbReference type="GO" id="GO:0043531">
    <property type="term" value="F:ADP binding"/>
    <property type="evidence" value="ECO:0007669"/>
    <property type="project" value="InterPro"/>
</dbReference>
<dbReference type="InterPro" id="IPR027417">
    <property type="entry name" value="P-loop_NTPase"/>
</dbReference>
<evidence type="ECO:0000313" key="3">
    <source>
        <dbReference type="EMBL" id="CAI9106557.1"/>
    </source>
</evidence>
<dbReference type="PANTHER" id="PTHR36766">
    <property type="entry name" value="PLANT BROAD-SPECTRUM MILDEW RESISTANCE PROTEIN RPW8"/>
    <property type="match status" value="1"/>
</dbReference>
<organism evidence="3 4">
    <name type="scientific">Oldenlandia corymbosa var. corymbosa</name>
    <dbReference type="NCBI Taxonomy" id="529605"/>
    <lineage>
        <taxon>Eukaryota</taxon>
        <taxon>Viridiplantae</taxon>
        <taxon>Streptophyta</taxon>
        <taxon>Embryophyta</taxon>
        <taxon>Tracheophyta</taxon>
        <taxon>Spermatophyta</taxon>
        <taxon>Magnoliopsida</taxon>
        <taxon>eudicotyledons</taxon>
        <taxon>Gunneridae</taxon>
        <taxon>Pentapetalae</taxon>
        <taxon>asterids</taxon>
        <taxon>lamiids</taxon>
        <taxon>Gentianales</taxon>
        <taxon>Rubiaceae</taxon>
        <taxon>Rubioideae</taxon>
        <taxon>Spermacoceae</taxon>
        <taxon>Hedyotis-Oldenlandia complex</taxon>
        <taxon>Oldenlandia</taxon>
    </lineage>
</organism>
<dbReference type="PANTHER" id="PTHR36766:SF40">
    <property type="entry name" value="DISEASE RESISTANCE PROTEIN RGA3"/>
    <property type="match status" value="1"/>
</dbReference>